<evidence type="ECO:0000313" key="2">
    <source>
        <dbReference type="EMBL" id="KAG2869710.1"/>
    </source>
</evidence>
<protein>
    <recommendedName>
        <fullName evidence="1">Retroviral polymerase SH3-like domain-containing protein</fullName>
    </recommendedName>
</protein>
<dbReference type="AlphaFoldDB" id="A0A8T1A146"/>
<feature type="domain" description="Retroviral polymerase SH3-like" evidence="1">
    <location>
        <begin position="39"/>
        <end position="84"/>
    </location>
</feature>
<dbReference type="PANTHER" id="PTHR42648:SF28">
    <property type="entry name" value="TRANSPOSON-ENCODED PROTEIN WITH RIBONUCLEASE H-LIKE AND RETROVIRUS ZINC FINGER-LIKE DOMAINS"/>
    <property type="match status" value="1"/>
</dbReference>
<accession>A0A8T1A146</accession>
<dbReference type="Pfam" id="PF25597">
    <property type="entry name" value="SH3_retrovirus"/>
    <property type="match status" value="1"/>
</dbReference>
<evidence type="ECO:0000313" key="3">
    <source>
        <dbReference type="Proteomes" id="UP000736787"/>
    </source>
</evidence>
<dbReference type="PANTHER" id="PTHR42648">
    <property type="entry name" value="TRANSPOSASE, PUTATIVE-RELATED"/>
    <property type="match status" value="1"/>
</dbReference>
<gene>
    <name evidence="2" type="ORF">PC117_g28670</name>
</gene>
<dbReference type="EMBL" id="RCMK01005325">
    <property type="protein sequence ID" value="KAG2869710.1"/>
    <property type="molecule type" value="Genomic_DNA"/>
</dbReference>
<proteinExistence type="predicted"/>
<name>A0A8T1A146_9STRA</name>
<dbReference type="InterPro" id="IPR039537">
    <property type="entry name" value="Retrotran_Ty1/copia-like"/>
</dbReference>
<sequence>MTAIYVKNRLPSPKIEHKTPFEIVYKSKPSVKHMRVFGCRTYILTPKEKRLKWDPKARAGIFLGYEEVSKAYRLYDIEAGQVVINGVQADGEAQESPK</sequence>
<evidence type="ECO:0000259" key="1">
    <source>
        <dbReference type="Pfam" id="PF25597"/>
    </source>
</evidence>
<organism evidence="2 3">
    <name type="scientific">Phytophthora cactorum</name>
    <dbReference type="NCBI Taxonomy" id="29920"/>
    <lineage>
        <taxon>Eukaryota</taxon>
        <taxon>Sar</taxon>
        <taxon>Stramenopiles</taxon>
        <taxon>Oomycota</taxon>
        <taxon>Peronosporomycetes</taxon>
        <taxon>Peronosporales</taxon>
        <taxon>Peronosporaceae</taxon>
        <taxon>Phytophthora</taxon>
    </lineage>
</organism>
<dbReference type="Proteomes" id="UP000736787">
    <property type="component" value="Unassembled WGS sequence"/>
</dbReference>
<reference evidence="2" key="1">
    <citation type="submission" date="2018-10" db="EMBL/GenBank/DDBJ databases">
        <title>Effector identification in a new, highly contiguous assembly of the strawberry crown rot pathogen Phytophthora cactorum.</title>
        <authorList>
            <person name="Armitage A.D."/>
            <person name="Nellist C.F."/>
            <person name="Bates H."/>
            <person name="Vickerstaff R.J."/>
            <person name="Harrison R.J."/>
        </authorList>
    </citation>
    <scope>NUCLEOTIDE SEQUENCE</scope>
    <source>
        <strain evidence="2">4040</strain>
    </source>
</reference>
<comment type="caution">
    <text evidence="2">The sequence shown here is derived from an EMBL/GenBank/DDBJ whole genome shotgun (WGS) entry which is preliminary data.</text>
</comment>
<dbReference type="InterPro" id="IPR057670">
    <property type="entry name" value="SH3_retrovirus"/>
</dbReference>